<dbReference type="InterPro" id="IPR055290">
    <property type="entry name" value="At3g26010-like"/>
</dbReference>
<feature type="domain" description="F-box associated beta-propeller type 1" evidence="2">
    <location>
        <begin position="101"/>
        <end position="235"/>
    </location>
</feature>
<name>A0ABD3BTI1_9LAMI</name>
<reference evidence="4" key="1">
    <citation type="journal article" date="2024" name="IScience">
        <title>Strigolactones Initiate the Formation of Haustorium-like Structures in Castilleja.</title>
        <authorList>
            <person name="Buerger M."/>
            <person name="Peterson D."/>
            <person name="Chory J."/>
        </authorList>
    </citation>
    <scope>NUCLEOTIDE SEQUENCE [LARGE SCALE GENOMIC DNA]</scope>
</reference>
<comment type="caution">
    <text evidence="3">The sequence shown here is derived from an EMBL/GenBank/DDBJ whole genome shotgun (WGS) entry which is preliminary data.</text>
</comment>
<dbReference type="PANTHER" id="PTHR35546">
    <property type="entry name" value="F-BOX PROTEIN INTERACTION DOMAIN PROTEIN-RELATED"/>
    <property type="match status" value="1"/>
</dbReference>
<dbReference type="AlphaFoldDB" id="A0ABD3BTI1"/>
<dbReference type="Pfam" id="PF00646">
    <property type="entry name" value="F-box"/>
    <property type="match status" value="1"/>
</dbReference>
<dbReference type="NCBIfam" id="TIGR01640">
    <property type="entry name" value="F_box_assoc_1"/>
    <property type="match status" value="1"/>
</dbReference>
<dbReference type="InterPro" id="IPR036047">
    <property type="entry name" value="F-box-like_dom_sf"/>
</dbReference>
<dbReference type="InterPro" id="IPR001810">
    <property type="entry name" value="F-box_dom"/>
</dbReference>
<dbReference type="PANTHER" id="PTHR35546:SF134">
    <property type="entry name" value="F-BOX ASSOCIATED DOMAIN-CONTAINING PROTEIN"/>
    <property type="match status" value="1"/>
</dbReference>
<dbReference type="Gene3D" id="1.20.1280.50">
    <property type="match status" value="1"/>
</dbReference>
<dbReference type="InterPro" id="IPR017451">
    <property type="entry name" value="F-box-assoc_interact_dom"/>
</dbReference>
<gene>
    <name evidence="3" type="ORF">CASFOL_035730</name>
</gene>
<dbReference type="Pfam" id="PF07734">
    <property type="entry name" value="FBA_1"/>
    <property type="match status" value="1"/>
</dbReference>
<dbReference type="SUPFAM" id="SSF81383">
    <property type="entry name" value="F-box domain"/>
    <property type="match status" value="1"/>
</dbReference>
<evidence type="ECO:0008006" key="5">
    <source>
        <dbReference type="Google" id="ProtNLM"/>
    </source>
</evidence>
<evidence type="ECO:0000259" key="1">
    <source>
        <dbReference type="Pfam" id="PF00646"/>
    </source>
</evidence>
<sequence>MNDDDEAKNPSSPQIVASIEDLLVQIIQHLPFKKTVQLRLVSKYWNSLILDPKLCLLLNRPAIGLIFDGLTIGHSYIDTTTNHPHSYIIFLDKSINPPYRNITPTKDTWYRHCEILQSCNGLLLCIGKRAPYTSQKYYVCNPTTRRYIAFPLPQVALDHSMIIHGMYLAFDPSKSPHYKVVCVLKPCVEQLHLFEVYSSETGSWRKGGEIFKWYADFDFENGVYWNGAIHWYAQSVYLNLDCDQPKSKVFPKPPLQKKWYNKNDYYFGESCDHLHFIDAKSALAELIVYEMKRDYSDENMTRLYTVVRGKNDEDSFLIIVIGKRIVRYNFEQKTCETLCDFESTVGDCPVSYSGAKPLFQYIESICSV</sequence>
<dbReference type="InterPro" id="IPR006527">
    <property type="entry name" value="F-box-assoc_dom_typ1"/>
</dbReference>
<proteinExistence type="predicted"/>
<dbReference type="EMBL" id="JAVIJP010000066">
    <property type="protein sequence ID" value="KAL3620818.1"/>
    <property type="molecule type" value="Genomic_DNA"/>
</dbReference>
<evidence type="ECO:0000313" key="4">
    <source>
        <dbReference type="Proteomes" id="UP001632038"/>
    </source>
</evidence>
<evidence type="ECO:0000313" key="3">
    <source>
        <dbReference type="EMBL" id="KAL3620818.1"/>
    </source>
</evidence>
<feature type="domain" description="F-box" evidence="1">
    <location>
        <begin position="20"/>
        <end position="55"/>
    </location>
</feature>
<dbReference type="Proteomes" id="UP001632038">
    <property type="component" value="Unassembled WGS sequence"/>
</dbReference>
<organism evidence="3 4">
    <name type="scientific">Castilleja foliolosa</name>
    <dbReference type="NCBI Taxonomy" id="1961234"/>
    <lineage>
        <taxon>Eukaryota</taxon>
        <taxon>Viridiplantae</taxon>
        <taxon>Streptophyta</taxon>
        <taxon>Embryophyta</taxon>
        <taxon>Tracheophyta</taxon>
        <taxon>Spermatophyta</taxon>
        <taxon>Magnoliopsida</taxon>
        <taxon>eudicotyledons</taxon>
        <taxon>Gunneridae</taxon>
        <taxon>Pentapetalae</taxon>
        <taxon>asterids</taxon>
        <taxon>lamiids</taxon>
        <taxon>Lamiales</taxon>
        <taxon>Orobanchaceae</taxon>
        <taxon>Pedicularideae</taxon>
        <taxon>Castillejinae</taxon>
        <taxon>Castilleja</taxon>
    </lineage>
</organism>
<protein>
    <recommendedName>
        <fullName evidence="5">F-box domain-containing protein</fullName>
    </recommendedName>
</protein>
<accession>A0ABD3BTI1</accession>
<evidence type="ECO:0000259" key="2">
    <source>
        <dbReference type="Pfam" id="PF07734"/>
    </source>
</evidence>
<keyword evidence="4" id="KW-1185">Reference proteome</keyword>